<protein>
    <recommendedName>
        <fullName evidence="3">DNA topoisomerase IV</fullName>
    </recommendedName>
</protein>
<evidence type="ECO:0000313" key="2">
    <source>
        <dbReference type="Proteomes" id="UP000245375"/>
    </source>
</evidence>
<comment type="caution">
    <text evidence="1">The sequence shown here is derived from an EMBL/GenBank/DDBJ whole genome shotgun (WGS) entry which is preliminary data.</text>
</comment>
<proteinExistence type="predicted"/>
<dbReference type="EMBL" id="QFRI01000002">
    <property type="protein sequence ID" value="PWH82421.1"/>
    <property type="molecule type" value="Genomic_DNA"/>
</dbReference>
<dbReference type="Proteomes" id="UP000245375">
    <property type="component" value="Unassembled WGS sequence"/>
</dbReference>
<sequence>MKSFFFFIILCLTLTSCYKTTRNCNDYKTGTFRFDYTIDGISKTGNFKRTERYSINFYDGKTDSSEVKWINNCEFVLYKINPKSISEKDPIHMKILTTTDSSYAFEYSKASFNEGEKKRKEKGLAIKID</sequence>
<reference evidence="1 2" key="1">
    <citation type="submission" date="2018-05" db="EMBL/GenBank/DDBJ databases">
        <title>Algibacter marinivivus sp. nov., isolated from sample around a algae.</title>
        <authorList>
            <person name="Zhong X."/>
        </authorList>
    </citation>
    <scope>NUCLEOTIDE SEQUENCE [LARGE SCALE GENOMIC DNA]</scope>
    <source>
        <strain evidence="1 2">ZY111</strain>
    </source>
</reference>
<reference evidence="2" key="3">
    <citation type="submission" date="2018-05" db="EMBL/GenBank/DDBJ databases">
        <authorList>
            <person name="Lu D."/>
        </authorList>
    </citation>
    <scope>NUCLEOTIDE SEQUENCE [LARGE SCALE GENOMIC DNA]</scope>
    <source>
        <strain evidence="2">ZY111</strain>
    </source>
</reference>
<dbReference type="PROSITE" id="PS51257">
    <property type="entry name" value="PROKAR_LIPOPROTEIN"/>
    <property type="match status" value="1"/>
</dbReference>
<accession>A0A2U2X3R7</accession>
<keyword evidence="2" id="KW-1185">Reference proteome</keyword>
<reference evidence="2" key="2">
    <citation type="submission" date="2018-05" db="EMBL/GenBank/DDBJ databases">
        <title>Algibacter marinivivus sp. nov., isolated from sample around a algae.</title>
        <authorList>
            <person name="Lu D."/>
        </authorList>
    </citation>
    <scope>NUCLEOTIDE SEQUENCE [LARGE SCALE GENOMIC DNA]</scope>
    <source>
        <strain evidence="2">ZY111</strain>
    </source>
</reference>
<dbReference type="OrthoDB" id="1202013at2"/>
<evidence type="ECO:0008006" key="3">
    <source>
        <dbReference type="Google" id="ProtNLM"/>
    </source>
</evidence>
<dbReference type="RefSeq" id="WP_109352788.1">
    <property type="nucleotide sequence ID" value="NZ_QFRI01000002.1"/>
</dbReference>
<evidence type="ECO:0000313" key="1">
    <source>
        <dbReference type="EMBL" id="PWH82421.1"/>
    </source>
</evidence>
<name>A0A2U2X3R7_9FLAO</name>
<gene>
    <name evidence="1" type="ORF">DIS18_09205</name>
</gene>
<dbReference type="AlphaFoldDB" id="A0A2U2X3R7"/>
<organism evidence="1 2">
    <name type="scientific">Algibacter marinivivus</name>
    <dbReference type="NCBI Taxonomy" id="2100723"/>
    <lineage>
        <taxon>Bacteria</taxon>
        <taxon>Pseudomonadati</taxon>
        <taxon>Bacteroidota</taxon>
        <taxon>Flavobacteriia</taxon>
        <taxon>Flavobacteriales</taxon>
        <taxon>Flavobacteriaceae</taxon>
        <taxon>Algibacter</taxon>
    </lineage>
</organism>